<reference evidence="1 2" key="1">
    <citation type="journal article" date="2013" name="Genome Biol.">
        <title>Genome of Acanthamoeba castellanii highlights extensive lateral gene transfer and early evolution of tyrosine kinase signaling.</title>
        <authorList>
            <person name="Clarke M."/>
            <person name="Lohan A.J."/>
            <person name="Liu B."/>
            <person name="Lagkouvardos I."/>
            <person name="Roy S."/>
            <person name="Zafar N."/>
            <person name="Bertelli C."/>
            <person name="Schilde C."/>
            <person name="Kianianmomeni A."/>
            <person name="Burglin T.R."/>
            <person name="Frech C."/>
            <person name="Turcotte B."/>
            <person name="Kopec K.O."/>
            <person name="Synnott J.M."/>
            <person name="Choo C."/>
            <person name="Paponov I."/>
            <person name="Finkler A."/>
            <person name="Soon Heng Tan C."/>
            <person name="Hutchins A.P."/>
            <person name="Weinmeier T."/>
            <person name="Rattei T."/>
            <person name="Chu J.S."/>
            <person name="Gimenez G."/>
            <person name="Irimia M."/>
            <person name="Rigden D.J."/>
            <person name="Fitzpatrick D.A."/>
            <person name="Lorenzo-Morales J."/>
            <person name="Bateman A."/>
            <person name="Chiu C.H."/>
            <person name="Tang P."/>
            <person name="Hegemann P."/>
            <person name="Fromm H."/>
            <person name="Raoult D."/>
            <person name="Greub G."/>
            <person name="Miranda-Saavedra D."/>
            <person name="Chen N."/>
            <person name="Nash P."/>
            <person name="Ginger M.L."/>
            <person name="Horn M."/>
            <person name="Schaap P."/>
            <person name="Caler L."/>
            <person name="Loftus B."/>
        </authorList>
    </citation>
    <scope>NUCLEOTIDE SEQUENCE [LARGE SCALE GENOMIC DNA]</scope>
    <source>
        <strain evidence="1 2">Neff</strain>
    </source>
</reference>
<dbReference type="RefSeq" id="XP_004335274.1">
    <property type="nucleotide sequence ID" value="XM_004335226.1"/>
</dbReference>
<name>L8GM14_ACACF</name>
<evidence type="ECO:0000313" key="2">
    <source>
        <dbReference type="Proteomes" id="UP000011083"/>
    </source>
</evidence>
<protein>
    <submittedName>
        <fullName evidence="1">Uncharacterized protein</fullName>
    </submittedName>
</protein>
<dbReference type="AlphaFoldDB" id="L8GM14"/>
<dbReference type="Proteomes" id="UP000011083">
    <property type="component" value="Unassembled WGS sequence"/>
</dbReference>
<evidence type="ECO:0000313" key="1">
    <source>
        <dbReference type="EMBL" id="ELR13261.1"/>
    </source>
</evidence>
<dbReference type="GeneID" id="14913798"/>
<sequence length="127" mass="14575">MKLPARLRLLRRRSAKVTTLDVAADGEDYAAKQRAVALAKWELALFEERLGIAPSYTPEMEPRRKYSLQLINLDGARDDEEDVELLPPCSPGFKRLYSDEVERRRIVQVMASWQVSTTDRNGPQRES</sequence>
<dbReference type="KEGG" id="acan:ACA1_147700"/>
<dbReference type="EMBL" id="KB008095">
    <property type="protein sequence ID" value="ELR13261.1"/>
    <property type="molecule type" value="Genomic_DNA"/>
</dbReference>
<accession>L8GM14</accession>
<proteinExistence type="predicted"/>
<dbReference type="VEuPathDB" id="AmoebaDB:ACA1_147700"/>
<gene>
    <name evidence="1" type="ORF">ACA1_147700</name>
</gene>
<organism evidence="1 2">
    <name type="scientific">Acanthamoeba castellanii (strain ATCC 30010 / Neff)</name>
    <dbReference type="NCBI Taxonomy" id="1257118"/>
    <lineage>
        <taxon>Eukaryota</taxon>
        <taxon>Amoebozoa</taxon>
        <taxon>Discosea</taxon>
        <taxon>Longamoebia</taxon>
        <taxon>Centramoebida</taxon>
        <taxon>Acanthamoebidae</taxon>
        <taxon>Acanthamoeba</taxon>
    </lineage>
</organism>
<keyword evidence="2" id="KW-1185">Reference proteome</keyword>